<dbReference type="GO" id="GO:0019843">
    <property type="term" value="F:rRNA binding"/>
    <property type="evidence" value="ECO:0007669"/>
    <property type="project" value="UniProtKB-UniRule"/>
</dbReference>
<dbReference type="AlphaFoldDB" id="A0A8J5X5Q3"/>
<evidence type="ECO:0000256" key="3">
    <source>
        <dbReference type="ARBA" id="ARBA00023242"/>
    </source>
</evidence>
<dbReference type="EMBL" id="JAGTXO010000051">
    <property type="protein sequence ID" value="KAG8458429.1"/>
    <property type="molecule type" value="Genomic_DNA"/>
</dbReference>
<sequence length="349" mass="37980">MGKRAAKRPSAAKPSKPSPRVAKEARRAKPSKKVLPRVQRALDHRAPKLEENPKALLAIHGTTANLEIKSLLADLVQLRKPLAKRLGKANSARPFEDPTSIEFLARKNDASLFAFGSHSKKRPHCLVLGRTFDFQILDMVELLVTNLKPIAEFKGTFSLHSAPALVFSGADFEHKPDLALLRNLLTDHFRAPEPIPAVPAKLPAERVLVFTARADGVVSMRHYAVAVGTVTANTIAMSAAAAAREVGADGERGVGAGARHVNLREIGPRCDLKLSRTRFADDDVRKSALKRPKSSASVPSRVKNVSHDELLGKRGRLRIERQDLHQAALKKVKALKKEKAPPKPAASAP</sequence>
<dbReference type="GO" id="GO:0000463">
    <property type="term" value="P:maturation of LSU-rRNA from tricistronic rRNA transcript (SSU-rRNA, 5.8S rRNA, LSU-rRNA)"/>
    <property type="evidence" value="ECO:0007669"/>
    <property type="project" value="TreeGrafter"/>
</dbReference>
<keyword evidence="8" id="KW-1185">Reference proteome</keyword>
<name>A0A8J5X5Q3_DIALT</name>
<comment type="similarity">
    <text evidence="2 4">Belongs to the RPF2 family.</text>
</comment>
<feature type="compositionally biased region" description="Low complexity" evidence="5">
    <location>
        <begin position="8"/>
        <end position="20"/>
    </location>
</feature>
<proteinExistence type="inferred from homology"/>
<evidence type="ECO:0000313" key="7">
    <source>
        <dbReference type="EMBL" id="KAG8458429.1"/>
    </source>
</evidence>
<dbReference type="OrthoDB" id="407658at2759"/>
<dbReference type="PANTHER" id="PTHR12728">
    <property type="entry name" value="BRIX DOMAIN CONTAINING PROTEIN"/>
    <property type="match status" value="1"/>
</dbReference>
<evidence type="ECO:0000256" key="1">
    <source>
        <dbReference type="ARBA" id="ARBA00004604"/>
    </source>
</evidence>
<feature type="region of interest" description="Disordered" evidence="5">
    <location>
        <begin position="1"/>
        <end position="47"/>
    </location>
</feature>
<accession>A0A8J5X5Q3</accession>
<dbReference type="InterPro" id="IPR039770">
    <property type="entry name" value="Rpf2"/>
</dbReference>
<gene>
    <name evidence="7" type="ORF">KFE25_004307</name>
</gene>
<dbReference type="Pfam" id="PF04427">
    <property type="entry name" value="Brix"/>
    <property type="match status" value="1"/>
</dbReference>
<dbReference type="SMART" id="SM00879">
    <property type="entry name" value="Brix"/>
    <property type="match status" value="1"/>
</dbReference>
<dbReference type="OMA" id="YLMHCAL"/>
<dbReference type="GO" id="GO:0000027">
    <property type="term" value="P:ribosomal large subunit assembly"/>
    <property type="evidence" value="ECO:0007669"/>
    <property type="project" value="InterPro"/>
</dbReference>
<protein>
    <recommendedName>
        <fullName evidence="4">Ribosome production factor 2 homolog</fullName>
    </recommendedName>
    <alternativeName>
        <fullName evidence="4">Ribosome biogenesis protein RPF2 homolog</fullName>
    </alternativeName>
</protein>
<dbReference type="Proteomes" id="UP000751190">
    <property type="component" value="Unassembled WGS sequence"/>
</dbReference>
<comment type="caution">
    <text evidence="7">The sequence shown here is derived from an EMBL/GenBank/DDBJ whole genome shotgun (WGS) entry which is preliminary data.</text>
</comment>
<comment type="subcellular location">
    <subcellularLocation>
        <location evidence="1 4">Nucleus</location>
        <location evidence="1 4">Nucleolus</location>
    </subcellularLocation>
</comment>
<evidence type="ECO:0000256" key="2">
    <source>
        <dbReference type="ARBA" id="ARBA00010782"/>
    </source>
</evidence>
<dbReference type="InterPro" id="IPR007109">
    <property type="entry name" value="Brix"/>
</dbReference>
<evidence type="ECO:0000256" key="5">
    <source>
        <dbReference type="SAM" id="MobiDB-lite"/>
    </source>
</evidence>
<reference evidence="7" key="1">
    <citation type="submission" date="2021-05" db="EMBL/GenBank/DDBJ databases">
        <title>The genome of the haptophyte Pavlova lutheri (Diacronema luteri, Pavlovales) - a model for lipid biosynthesis in eukaryotic algae.</title>
        <authorList>
            <person name="Hulatt C.J."/>
            <person name="Posewitz M.C."/>
        </authorList>
    </citation>
    <scope>NUCLEOTIDE SEQUENCE</scope>
    <source>
        <strain evidence="7">NIVA-4/92</strain>
    </source>
</reference>
<dbReference type="GO" id="GO:0005730">
    <property type="term" value="C:nucleolus"/>
    <property type="evidence" value="ECO:0007669"/>
    <property type="project" value="UniProtKB-SubCell"/>
</dbReference>
<evidence type="ECO:0000256" key="4">
    <source>
        <dbReference type="RuleBase" id="RU367086"/>
    </source>
</evidence>
<dbReference type="PROSITE" id="PS50833">
    <property type="entry name" value="BRIX"/>
    <property type="match status" value="1"/>
</dbReference>
<evidence type="ECO:0000313" key="8">
    <source>
        <dbReference type="Proteomes" id="UP000751190"/>
    </source>
</evidence>
<feature type="domain" description="Brix" evidence="6">
    <location>
        <begin position="54"/>
        <end position="283"/>
    </location>
</feature>
<organism evidence="7 8">
    <name type="scientific">Diacronema lutheri</name>
    <name type="common">Unicellular marine alga</name>
    <name type="synonym">Monochrysis lutheri</name>
    <dbReference type="NCBI Taxonomy" id="2081491"/>
    <lineage>
        <taxon>Eukaryota</taxon>
        <taxon>Haptista</taxon>
        <taxon>Haptophyta</taxon>
        <taxon>Pavlovophyceae</taxon>
        <taxon>Pavlovales</taxon>
        <taxon>Pavlovaceae</taxon>
        <taxon>Diacronema</taxon>
    </lineage>
</organism>
<keyword evidence="3 4" id="KW-0539">Nucleus</keyword>
<evidence type="ECO:0000259" key="6">
    <source>
        <dbReference type="PROSITE" id="PS50833"/>
    </source>
</evidence>
<dbReference type="PANTHER" id="PTHR12728:SF0">
    <property type="entry name" value="RIBOSOME PRODUCTION FACTOR 2 HOMOLOG"/>
    <property type="match status" value="1"/>
</dbReference>